<sequence>MDSIDDEWDRYCNDNDNDNVFKNSNLETSNNEFIVPTCQELYISTTTKVLYLNIPIDIDTVFWKLPVINYGDAKVGIVKKQMKIVSKTPEDYENYKSHIKECCYYKEHIIKQIHNPSARRIKFKDERKITVGISKKDIMNCRGKVKNAFYNCFAIILRMNYNESFKEIHVKVFNTGKLEIPGILNDELLENIKDMIISLMQPYIDKDLKYINVDSDENVLINSNFNCGYFINRDKLYNILKSDKYQLETAYDPCSYPGVKCKFYFNNKESFDIEKQKGLINETDRNMKLSELDDYKKYTEVSFMIFRTGSVLIVGNCTEKILRFVYDFIKNLLQIEYSIIYAPGNNEQSKVKKEKIRKKIIHVTNEYYKTNVLNS</sequence>
<organism evidence="1">
    <name type="scientific">viral metagenome</name>
    <dbReference type="NCBI Taxonomy" id="1070528"/>
    <lineage>
        <taxon>unclassified sequences</taxon>
        <taxon>metagenomes</taxon>
        <taxon>organismal metagenomes</taxon>
    </lineage>
</organism>
<protein>
    <submittedName>
        <fullName evidence="1">Uncharacterized protein</fullName>
    </submittedName>
</protein>
<name>A0A6C0FBN2_9ZZZZ</name>
<reference evidence="1" key="1">
    <citation type="journal article" date="2020" name="Nature">
        <title>Giant virus diversity and host interactions through global metagenomics.</title>
        <authorList>
            <person name="Schulz F."/>
            <person name="Roux S."/>
            <person name="Paez-Espino D."/>
            <person name="Jungbluth S."/>
            <person name="Walsh D.A."/>
            <person name="Denef V.J."/>
            <person name="McMahon K.D."/>
            <person name="Konstantinidis K.T."/>
            <person name="Eloe-Fadrosh E.A."/>
            <person name="Kyrpides N.C."/>
            <person name="Woyke T."/>
        </authorList>
    </citation>
    <scope>NUCLEOTIDE SEQUENCE</scope>
    <source>
        <strain evidence="1">GVMAG-S-ERX556049-19</strain>
    </source>
</reference>
<evidence type="ECO:0000313" key="1">
    <source>
        <dbReference type="EMBL" id="QHT38023.1"/>
    </source>
</evidence>
<dbReference type="AlphaFoldDB" id="A0A6C0FBN2"/>
<dbReference type="EMBL" id="MN738824">
    <property type="protein sequence ID" value="QHT38023.1"/>
    <property type="molecule type" value="Genomic_DNA"/>
</dbReference>
<proteinExistence type="predicted"/>
<dbReference type="Gene3D" id="3.30.310.10">
    <property type="entry name" value="TATA-Binding Protein"/>
    <property type="match status" value="1"/>
</dbReference>
<accession>A0A6C0FBN2</accession>
<dbReference type="SUPFAM" id="SSF55945">
    <property type="entry name" value="TATA-box binding protein-like"/>
    <property type="match status" value="1"/>
</dbReference>
<dbReference type="InterPro" id="IPR012295">
    <property type="entry name" value="TBP_dom_sf"/>
</dbReference>